<organism evidence="3 4">
    <name type="scientific">Paraburkholderia nemoris</name>
    <dbReference type="NCBI Taxonomy" id="2793076"/>
    <lineage>
        <taxon>Bacteria</taxon>
        <taxon>Pseudomonadati</taxon>
        <taxon>Pseudomonadota</taxon>
        <taxon>Betaproteobacteria</taxon>
        <taxon>Burkholderiales</taxon>
        <taxon>Burkholderiaceae</taxon>
        <taxon>Paraburkholderia</taxon>
    </lineage>
</organism>
<evidence type="ECO:0000256" key="1">
    <source>
        <dbReference type="SAM" id="SignalP"/>
    </source>
</evidence>
<keyword evidence="4" id="KW-1185">Reference proteome</keyword>
<evidence type="ECO:0000313" key="4">
    <source>
        <dbReference type="Proteomes" id="UP000673821"/>
    </source>
</evidence>
<dbReference type="Pfam" id="PF09851">
    <property type="entry name" value="SHOCT"/>
    <property type="match status" value="1"/>
</dbReference>
<dbReference type="Proteomes" id="UP000673821">
    <property type="component" value="Unassembled WGS sequence"/>
</dbReference>
<proteinExistence type="predicted"/>
<dbReference type="InterPro" id="IPR018649">
    <property type="entry name" value="SHOCT"/>
</dbReference>
<keyword evidence="1" id="KW-0732">Signal</keyword>
<gene>
    <name evidence="3" type="ORF">R69776_06558</name>
</gene>
<accession>A0ABM8STD6</accession>
<feature type="domain" description="SHOCT" evidence="2">
    <location>
        <begin position="84"/>
        <end position="110"/>
    </location>
</feature>
<name>A0ABM8STD6_9BURK</name>
<feature type="chain" id="PRO_5047042992" description="SHOCT domain-containing protein" evidence="1">
    <location>
        <begin position="20"/>
        <end position="113"/>
    </location>
</feature>
<sequence>MNKTLLLLMVLLAGCASTADIDTSKVDPDCAHSCSASYSECLGKFTLFPLMAQHQCTDAMKLCVQACPARGAAAASPVSDSSQRLANLDDLYKHGLITKDEYNAKRAEILKGL</sequence>
<dbReference type="EMBL" id="CAJNBH010000025">
    <property type="protein sequence ID" value="CAE6829919.1"/>
    <property type="molecule type" value="Genomic_DNA"/>
</dbReference>
<evidence type="ECO:0000313" key="3">
    <source>
        <dbReference type="EMBL" id="CAE6829919.1"/>
    </source>
</evidence>
<evidence type="ECO:0000259" key="2">
    <source>
        <dbReference type="Pfam" id="PF09851"/>
    </source>
</evidence>
<dbReference type="RefSeq" id="WP_200660843.1">
    <property type="nucleotide sequence ID" value="NZ_CAJNBC010000006.1"/>
</dbReference>
<reference evidence="3 4" key="1">
    <citation type="submission" date="2021-02" db="EMBL/GenBank/DDBJ databases">
        <authorList>
            <person name="Vanwijnsberghe S."/>
        </authorList>
    </citation>
    <scope>NUCLEOTIDE SEQUENCE [LARGE SCALE GENOMIC DNA]</scope>
    <source>
        <strain evidence="3 4">R-69776</strain>
    </source>
</reference>
<protein>
    <recommendedName>
        <fullName evidence="2">SHOCT domain-containing protein</fullName>
    </recommendedName>
</protein>
<feature type="signal peptide" evidence="1">
    <location>
        <begin position="1"/>
        <end position="19"/>
    </location>
</feature>
<dbReference type="PROSITE" id="PS51257">
    <property type="entry name" value="PROKAR_LIPOPROTEIN"/>
    <property type="match status" value="1"/>
</dbReference>
<comment type="caution">
    <text evidence="3">The sequence shown here is derived from an EMBL/GenBank/DDBJ whole genome shotgun (WGS) entry which is preliminary data.</text>
</comment>